<sequence length="89" mass="9379">MKPALKFSRGGALAAGLFLLSAAGVLAWVFFVASKNPADSGESGILLLPFAMPWISLVPTGWLGPWVAFGSVLLNALILYCLFGGLRKK</sequence>
<keyword evidence="1" id="KW-0472">Membrane</keyword>
<dbReference type="EMBL" id="LR633967">
    <property type="protein sequence ID" value="VUX56074.1"/>
    <property type="molecule type" value="Genomic_DNA"/>
</dbReference>
<keyword evidence="1" id="KW-0812">Transmembrane</keyword>
<protein>
    <submittedName>
        <fullName evidence="2">Uncharacterized protein</fullName>
    </submittedName>
</protein>
<organism evidence="2">
    <name type="scientific">uncultured Woeseiaceae bacterium</name>
    <dbReference type="NCBI Taxonomy" id="1983305"/>
    <lineage>
        <taxon>Bacteria</taxon>
        <taxon>Pseudomonadati</taxon>
        <taxon>Pseudomonadota</taxon>
        <taxon>Gammaproteobacteria</taxon>
        <taxon>Woeseiales</taxon>
        <taxon>Woeseiaceae</taxon>
        <taxon>environmental samples</taxon>
    </lineage>
</organism>
<evidence type="ECO:0000256" key="1">
    <source>
        <dbReference type="SAM" id="Phobius"/>
    </source>
</evidence>
<reference evidence="2" key="1">
    <citation type="submission" date="2019-07" db="EMBL/GenBank/DDBJ databases">
        <authorList>
            <person name="Weber M."/>
            <person name="Kostadinov I."/>
            <person name="Kostadinov D I."/>
        </authorList>
    </citation>
    <scope>NUCLEOTIDE SEQUENCE</scope>
    <source>
        <strain evidence="2">Gfbio:sag-sample-m06:053724c1-46a9-4a36-b237-ea2bf867836b</strain>
    </source>
</reference>
<gene>
    <name evidence="2" type="ORF">JTBM06_V1_270003</name>
</gene>
<feature type="transmembrane region" description="Helical" evidence="1">
    <location>
        <begin position="12"/>
        <end position="33"/>
    </location>
</feature>
<keyword evidence="1" id="KW-1133">Transmembrane helix</keyword>
<name>A0A7D9D290_9GAMM</name>
<evidence type="ECO:0000313" key="2">
    <source>
        <dbReference type="EMBL" id="VUX56074.1"/>
    </source>
</evidence>
<dbReference type="AlphaFoldDB" id="A0A7D9D290"/>
<accession>A0A7D9D290</accession>
<feature type="transmembrane region" description="Helical" evidence="1">
    <location>
        <begin position="68"/>
        <end position="86"/>
    </location>
</feature>
<proteinExistence type="predicted"/>
<feature type="transmembrane region" description="Helical" evidence="1">
    <location>
        <begin position="45"/>
        <end position="62"/>
    </location>
</feature>